<dbReference type="AlphaFoldDB" id="B1ZP19"/>
<dbReference type="InterPro" id="IPR011050">
    <property type="entry name" value="Pectin_lyase_fold/virulence"/>
</dbReference>
<dbReference type="PANTHER" id="PTHR31321:SF57">
    <property type="entry name" value="PECTINESTERASE 53-RELATED"/>
    <property type="match status" value="1"/>
</dbReference>
<keyword evidence="3" id="KW-0063">Aspartyl esterase</keyword>
<name>B1ZP19_OPITP</name>
<keyword evidence="5" id="KW-0732">Signal</keyword>
<dbReference type="STRING" id="452637.Oter_4273"/>
<feature type="region of interest" description="Disordered" evidence="4">
    <location>
        <begin position="318"/>
        <end position="353"/>
    </location>
</feature>
<evidence type="ECO:0000256" key="5">
    <source>
        <dbReference type="SAM" id="SignalP"/>
    </source>
</evidence>
<feature type="domain" description="SGNH hydrolase-type esterase" evidence="7">
    <location>
        <begin position="364"/>
        <end position="538"/>
    </location>
</feature>
<evidence type="ECO:0000256" key="4">
    <source>
        <dbReference type="SAM" id="MobiDB-lite"/>
    </source>
</evidence>
<feature type="compositionally biased region" description="Low complexity" evidence="4">
    <location>
        <begin position="331"/>
        <end position="344"/>
    </location>
</feature>
<reference evidence="8 9" key="1">
    <citation type="journal article" date="2011" name="J. Bacteriol.">
        <title>Genome sequence of the verrucomicrobium Opitutus terrae PB90-1, an abundant inhabitant of rice paddy soil ecosystems.</title>
        <authorList>
            <person name="van Passel M.W."/>
            <person name="Kant R."/>
            <person name="Palva A."/>
            <person name="Copeland A."/>
            <person name="Lucas S."/>
            <person name="Lapidus A."/>
            <person name="Glavina del Rio T."/>
            <person name="Pitluck S."/>
            <person name="Goltsman E."/>
            <person name="Clum A."/>
            <person name="Sun H."/>
            <person name="Schmutz J."/>
            <person name="Larimer F.W."/>
            <person name="Land M.L."/>
            <person name="Hauser L."/>
            <person name="Kyrpides N."/>
            <person name="Mikhailova N."/>
            <person name="Richardson P.P."/>
            <person name="Janssen P.H."/>
            <person name="de Vos W.M."/>
            <person name="Smidt H."/>
        </authorList>
    </citation>
    <scope>NUCLEOTIDE SEQUENCE [LARGE SCALE GENOMIC DNA]</scope>
    <source>
        <strain evidence="9">DSM 11246 / JCM 15787 / PB90-1</strain>
    </source>
</reference>
<gene>
    <name evidence="8" type="ordered locus">Oter_4273</name>
</gene>
<dbReference type="CDD" id="cd01821">
    <property type="entry name" value="Rhamnogalacturan_acetylesterase_like"/>
    <property type="match status" value="1"/>
</dbReference>
<dbReference type="HOGENOM" id="CLU_477210_0_0_0"/>
<dbReference type="GO" id="GO:0042545">
    <property type="term" value="P:cell wall modification"/>
    <property type="evidence" value="ECO:0007669"/>
    <property type="project" value="InterPro"/>
</dbReference>
<dbReference type="SUPFAM" id="SSF51126">
    <property type="entry name" value="Pectin lyase-like"/>
    <property type="match status" value="1"/>
</dbReference>
<dbReference type="eggNOG" id="COG4677">
    <property type="taxonomic scope" value="Bacteria"/>
</dbReference>
<feature type="chain" id="PRO_5011120106" evidence="5">
    <location>
        <begin position="23"/>
        <end position="571"/>
    </location>
</feature>
<dbReference type="GO" id="GO:0009279">
    <property type="term" value="C:cell outer membrane"/>
    <property type="evidence" value="ECO:0007669"/>
    <property type="project" value="TreeGrafter"/>
</dbReference>
<dbReference type="KEGG" id="ote:Oter_4273"/>
<dbReference type="SUPFAM" id="SSF52266">
    <property type="entry name" value="SGNH hydrolase"/>
    <property type="match status" value="1"/>
</dbReference>
<dbReference type="InterPro" id="IPR036514">
    <property type="entry name" value="SGNH_hydro_sf"/>
</dbReference>
<dbReference type="Pfam" id="PF01095">
    <property type="entry name" value="Pectinesterase"/>
    <property type="match status" value="1"/>
</dbReference>
<dbReference type="InterPro" id="IPR012334">
    <property type="entry name" value="Pectin_lyas_fold"/>
</dbReference>
<proteinExistence type="inferred from homology"/>
<evidence type="ECO:0000256" key="3">
    <source>
        <dbReference type="ARBA" id="ARBA00023085"/>
    </source>
</evidence>
<protein>
    <submittedName>
        <fullName evidence="8">Pectinesterase</fullName>
        <ecNumber evidence="8">3.1.1.11</ecNumber>
    </submittedName>
</protein>
<dbReference type="InterPro" id="IPR000070">
    <property type="entry name" value="Pectinesterase_cat"/>
</dbReference>
<dbReference type="InterPro" id="IPR013830">
    <property type="entry name" value="SGNH_hydro"/>
</dbReference>
<evidence type="ECO:0000256" key="2">
    <source>
        <dbReference type="ARBA" id="ARBA00022801"/>
    </source>
</evidence>
<dbReference type="OrthoDB" id="9804686at2"/>
<accession>B1ZP19</accession>
<dbReference type="Proteomes" id="UP000007013">
    <property type="component" value="Chromosome"/>
</dbReference>
<evidence type="ECO:0000259" key="7">
    <source>
        <dbReference type="Pfam" id="PF13472"/>
    </source>
</evidence>
<dbReference type="Gene3D" id="2.160.20.10">
    <property type="entry name" value="Single-stranded right-handed beta-helix, Pectin lyase-like"/>
    <property type="match status" value="1"/>
</dbReference>
<comment type="similarity">
    <text evidence="1">Belongs to the pectinesterase family.</text>
</comment>
<organism evidence="8 9">
    <name type="scientific">Opitutus terrae (strain DSM 11246 / JCM 15787 / PB90-1)</name>
    <dbReference type="NCBI Taxonomy" id="452637"/>
    <lineage>
        <taxon>Bacteria</taxon>
        <taxon>Pseudomonadati</taxon>
        <taxon>Verrucomicrobiota</taxon>
        <taxon>Opitutia</taxon>
        <taxon>Opitutales</taxon>
        <taxon>Opitutaceae</taxon>
        <taxon>Opitutus</taxon>
    </lineage>
</organism>
<keyword evidence="2 8" id="KW-0378">Hydrolase</keyword>
<dbReference type="eggNOG" id="COG2755">
    <property type="taxonomic scope" value="Bacteria"/>
</dbReference>
<dbReference type="GO" id="GO:0030599">
    <property type="term" value="F:pectinesterase activity"/>
    <property type="evidence" value="ECO:0007669"/>
    <property type="project" value="UniProtKB-EC"/>
</dbReference>
<sequence length="571" mass="61544">MNRFSRSLFVLALLASVFTAVGSAKPDAIVAPDGSGQFTSLQDAISAAPMRTDPAAPAWVILVKPGTYRERIYVQRERGNIHVLGEDATTTIVSYDLHANLPGPDGKPIGTFRTPTLQIDGDGMIWENITIANSAGPVGQALALRADGDRLVFRHCRFLGWQDTLLLNRGRHYFVDCTIEGHVDFIFGAATAFFDHCAIRCLRDGYITAASTPKGAAHGFVFADCTITGAEGVKTYLGRPWRDFAQTVFLRTEMSAAVRPEGWHNWNKPHAEQTTFYAEFGSTGPGANPSARVAWAHTLTAEDAADLTPAHVLGGADGWDPVAGAERASVSRESPTTSATTTDAAPPPRRPGITRIVLVGDSTVTDRSGWGRGFKQLLGPGAECINTALGGRSSKSFRGEGHWEPALALRGDYYLIQFGHNDQPGKGPKRETDPDTTFAQNLARYVDEVRAIGAEPVLLTSLTRRNFDPANPGRILSTLTPYANAAKRVAREKAVPLIDLHARSIALCEAWGPERTAALNPRKPNSQDPDTTHLDANGSTIFAQLVVDDLRQAVPALAFILQTAPQPGNRP</sequence>
<evidence type="ECO:0000313" key="9">
    <source>
        <dbReference type="Proteomes" id="UP000007013"/>
    </source>
</evidence>
<dbReference type="InterPro" id="IPR037459">
    <property type="entry name" value="RhgT-like"/>
</dbReference>
<keyword evidence="9" id="KW-1185">Reference proteome</keyword>
<dbReference type="EC" id="3.1.1.11" evidence="8"/>
<dbReference type="PANTHER" id="PTHR31321">
    <property type="entry name" value="ACYL-COA THIOESTER HYDROLASE YBHC-RELATED"/>
    <property type="match status" value="1"/>
</dbReference>
<evidence type="ECO:0000313" key="8">
    <source>
        <dbReference type="EMBL" id="ACB77546.1"/>
    </source>
</evidence>
<dbReference type="EMBL" id="CP001032">
    <property type="protein sequence ID" value="ACB77546.1"/>
    <property type="molecule type" value="Genomic_DNA"/>
</dbReference>
<evidence type="ECO:0000259" key="6">
    <source>
        <dbReference type="Pfam" id="PF01095"/>
    </source>
</evidence>
<dbReference type="Gene3D" id="3.40.50.1110">
    <property type="entry name" value="SGNH hydrolase"/>
    <property type="match status" value="1"/>
</dbReference>
<dbReference type="Pfam" id="PF13472">
    <property type="entry name" value="Lipase_GDSL_2"/>
    <property type="match status" value="1"/>
</dbReference>
<feature type="signal peptide" evidence="5">
    <location>
        <begin position="1"/>
        <end position="22"/>
    </location>
</feature>
<feature type="domain" description="Pectinesterase catalytic" evidence="6">
    <location>
        <begin position="27"/>
        <end position="314"/>
    </location>
</feature>
<evidence type="ECO:0000256" key="1">
    <source>
        <dbReference type="ARBA" id="ARBA00008891"/>
    </source>
</evidence>